<evidence type="ECO:0000313" key="7">
    <source>
        <dbReference type="Proteomes" id="UP000244792"/>
    </source>
</evidence>
<dbReference type="Gene3D" id="1.20.120.1630">
    <property type="match status" value="1"/>
</dbReference>
<dbReference type="InterPro" id="IPR007318">
    <property type="entry name" value="Phopholipid_MeTrfase"/>
</dbReference>
<evidence type="ECO:0000313" key="6">
    <source>
        <dbReference type="EMBL" id="AWB10413.1"/>
    </source>
</evidence>
<evidence type="ECO:0000256" key="3">
    <source>
        <dbReference type="ARBA" id="ARBA00022989"/>
    </source>
</evidence>
<dbReference type="GO" id="GO:0032259">
    <property type="term" value="P:methylation"/>
    <property type="evidence" value="ECO:0007669"/>
    <property type="project" value="UniProtKB-KW"/>
</dbReference>
<protein>
    <submittedName>
        <fullName evidence="6">Phospholipid methyltransferase</fullName>
    </submittedName>
</protein>
<sequence length="131" mass="15596">MADFYFHILFLPFKIFFITFGITLFICGMIIHWLSHKEHKQAHTKAEHIEKVVTGGIYSKIRHPGYLGLILAYFGVAFLFNNMIPIIIAIILSTLYILTALKEEEYLTKRFKKDYGEYMKRVRWRFIPKIF</sequence>
<organism evidence="6 7">
    <name type="scientific">Thermodesulfobium acidiphilum</name>
    <dbReference type="NCBI Taxonomy" id="1794699"/>
    <lineage>
        <taxon>Bacteria</taxon>
        <taxon>Pseudomonadati</taxon>
        <taxon>Thermodesulfobiota</taxon>
        <taxon>Thermodesulfobiia</taxon>
        <taxon>Thermodesulfobiales</taxon>
        <taxon>Thermodesulfobiaceae</taxon>
        <taxon>Thermodesulfobium</taxon>
    </lineage>
</organism>
<dbReference type="InterPro" id="IPR052527">
    <property type="entry name" value="Metal_cation-efflux_comp"/>
</dbReference>
<dbReference type="GO" id="GO:0012505">
    <property type="term" value="C:endomembrane system"/>
    <property type="evidence" value="ECO:0007669"/>
    <property type="project" value="UniProtKB-SubCell"/>
</dbReference>
<gene>
    <name evidence="6" type="ORF">TDSAC_1062</name>
</gene>
<reference evidence="6 7" key="1">
    <citation type="submission" date="2017-04" db="EMBL/GenBank/DDBJ databases">
        <title>Genomic insights into metabolism of Thermodesulfobium acidiphilum.</title>
        <authorList>
            <person name="Toshchakov S.V."/>
            <person name="Frolov E.N."/>
            <person name="Kublanov I.V."/>
            <person name="Samarov N.I."/>
            <person name="Novikov A."/>
            <person name="Lebedinsky A.V."/>
            <person name="Bonch-Osmolovskaya E.A."/>
            <person name="Chernyh N.A."/>
        </authorList>
    </citation>
    <scope>NUCLEOTIDE SEQUENCE [LARGE SCALE GENOMIC DNA]</scope>
    <source>
        <strain evidence="6 7">3127-1</strain>
    </source>
</reference>
<dbReference type="Pfam" id="PF04191">
    <property type="entry name" value="PEMT"/>
    <property type="match status" value="1"/>
</dbReference>
<keyword evidence="6" id="KW-0808">Transferase</keyword>
<keyword evidence="6" id="KW-0489">Methyltransferase</keyword>
<accession>A0A2R4W0T5</accession>
<dbReference type="EMBL" id="CP020921">
    <property type="protein sequence ID" value="AWB10413.1"/>
    <property type="molecule type" value="Genomic_DNA"/>
</dbReference>
<dbReference type="Proteomes" id="UP000244792">
    <property type="component" value="Chromosome"/>
</dbReference>
<keyword evidence="7" id="KW-1185">Reference proteome</keyword>
<dbReference type="PANTHER" id="PTHR43847:SF1">
    <property type="entry name" value="BLL3993 PROTEIN"/>
    <property type="match status" value="1"/>
</dbReference>
<evidence type="ECO:0000256" key="4">
    <source>
        <dbReference type="ARBA" id="ARBA00023136"/>
    </source>
</evidence>
<dbReference type="PANTHER" id="PTHR43847">
    <property type="entry name" value="BLL3993 PROTEIN"/>
    <property type="match status" value="1"/>
</dbReference>
<dbReference type="GO" id="GO:0008168">
    <property type="term" value="F:methyltransferase activity"/>
    <property type="evidence" value="ECO:0007669"/>
    <property type="project" value="UniProtKB-KW"/>
</dbReference>
<keyword evidence="2 5" id="KW-0812">Transmembrane</keyword>
<comment type="subcellular location">
    <subcellularLocation>
        <location evidence="1">Endomembrane system</location>
        <topology evidence="1">Multi-pass membrane protein</topology>
    </subcellularLocation>
</comment>
<keyword evidence="3 5" id="KW-1133">Transmembrane helix</keyword>
<feature type="transmembrane region" description="Helical" evidence="5">
    <location>
        <begin position="70"/>
        <end position="98"/>
    </location>
</feature>
<proteinExistence type="predicted"/>
<name>A0A2R4W0T5_THEAF</name>
<evidence type="ECO:0000256" key="1">
    <source>
        <dbReference type="ARBA" id="ARBA00004127"/>
    </source>
</evidence>
<dbReference type="KEGG" id="taci:TDSAC_1062"/>
<feature type="transmembrane region" description="Helical" evidence="5">
    <location>
        <begin position="15"/>
        <end position="35"/>
    </location>
</feature>
<dbReference type="RefSeq" id="WP_199919714.1">
    <property type="nucleotide sequence ID" value="NZ_CP020921.1"/>
</dbReference>
<keyword evidence="4 5" id="KW-0472">Membrane</keyword>
<dbReference type="PROSITE" id="PS50244">
    <property type="entry name" value="S5A_REDUCTASE"/>
    <property type="match status" value="1"/>
</dbReference>
<evidence type="ECO:0000256" key="5">
    <source>
        <dbReference type="SAM" id="Phobius"/>
    </source>
</evidence>
<dbReference type="AlphaFoldDB" id="A0A2R4W0T5"/>
<evidence type="ECO:0000256" key="2">
    <source>
        <dbReference type="ARBA" id="ARBA00022692"/>
    </source>
</evidence>